<comment type="caution">
    <text evidence="1">The sequence shown here is derived from an EMBL/GenBank/DDBJ whole genome shotgun (WGS) entry which is preliminary data.</text>
</comment>
<evidence type="ECO:0000313" key="1">
    <source>
        <dbReference type="EMBL" id="TWU27993.1"/>
    </source>
</evidence>
<dbReference type="Proteomes" id="UP000319143">
    <property type="component" value="Unassembled WGS sequence"/>
</dbReference>
<organism evidence="1 2">
    <name type="scientific">Novipirellula artificiosorum</name>
    <dbReference type="NCBI Taxonomy" id="2528016"/>
    <lineage>
        <taxon>Bacteria</taxon>
        <taxon>Pseudomonadati</taxon>
        <taxon>Planctomycetota</taxon>
        <taxon>Planctomycetia</taxon>
        <taxon>Pirellulales</taxon>
        <taxon>Pirellulaceae</taxon>
        <taxon>Novipirellula</taxon>
    </lineage>
</organism>
<proteinExistence type="predicted"/>
<protein>
    <submittedName>
        <fullName evidence="1">Uncharacterized protein</fullName>
    </submittedName>
</protein>
<evidence type="ECO:0000313" key="2">
    <source>
        <dbReference type="Proteomes" id="UP000319143"/>
    </source>
</evidence>
<dbReference type="EMBL" id="SJPV01000033">
    <property type="protein sequence ID" value="TWU27993.1"/>
    <property type="molecule type" value="Genomic_DNA"/>
</dbReference>
<dbReference type="AlphaFoldDB" id="A0A5C6CSS3"/>
<sequence length="133" mass="14590">MNSEVASSTEARFWIEIGSNVDDNAVHDQVLLVFEKAILVIGQFTGNHFHPRFVRIGGAACEVDAARSQLHDKEQIESAKSALVQTSTVVKSIEAITSQCAFENVSHDPVYLRSGAGSMPWALRMLPMVESQM</sequence>
<keyword evidence="2" id="KW-1185">Reference proteome</keyword>
<accession>A0A5C6CSS3</accession>
<reference evidence="1 2" key="1">
    <citation type="submission" date="2019-02" db="EMBL/GenBank/DDBJ databases">
        <title>Deep-cultivation of Planctomycetes and their phenomic and genomic characterization uncovers novel biology.</title>
        <authorList>
            <person name="Wiegand S."/>
            <person name="Jogler M."/>
            <person name="Boedeker C."/>
            <person name="Pinto D."/>
            <person name="Vollmers J."/>
            <person name="Rivas-Marin E."/>
            <person name="Kohn T."/>
            <person name="Peeters S.H."/>
            <person name="Heuer A."/>
            <person name="Rast P."/>
            <person name="Oberbeckmann S."/>
            <person name="Bunk B."/>
            <person name="Jeske O."/>
            <person name="Meyerdierks A."/>
            <person name="Storesund J.E."/>
            <person name="Kallscheuer N."/>
            <person name="Luecker S."/>
            <person name="Lage O.M."/>
            <person name="Pohl T."/>
            <person name="Merkel B.J."/>
            <person name="Hornburger P."/>
            <person name="Mueller R.-W."/>
            <person name="Bruemmer F."/>
            <person name="Labrenz M."/>
            <person name="Spormann A.M."/>
            <person name="Op Den Camp H."/>
            <person name="Overmann J."/>
            <person name="Amann R."/>
            <person name="Jetten M.S.M."/>
            <person name="Mascher T."/>
            <person name="Medema M.H."/>
            <person name="Devos D.P."/>
            <person name="Kaster A.-K."/>
            <person name="Ovreas L."/>
            <person name="Rohde M."/>
            <person name="Galperin M.Y."/>
            <person name="Jogler C."/>
        </authorList>
    </citation>
    <scope>NUCLEOTIDE SEQUENCE [LARGE SCALE GENOMIC DNA]</scope>
    <source>
        <strain evidence="1 2">Poly41</strain>
    </source>
</reference>
<gene>
    <name evidence="1" type="ORF">Poly41_69750</name>
</gene>
<name>A0A5C6CSS3_9BACT</name>